<dbReference type="GO" id="GO:0007219">
    <property type="term" value="P:Notch signaling pathway"/>
    <property type="evidence" value="ECO:0007669"/>
    <property type="project" value="UniProtKB-KW"/>
</dbReference>
<protein>
    <recommendedName>
        <fullName evidence="11">Gamma-secretase subunit PEN-2</fullName>
    </recommendedName>
</protein>
<evidence type="ECO:0008006" key="11">
    <source>
        <dbReference type="Google" id="ProtNLM"/>
    </source>
</evidence>
<accession>A0AAV3RKV8</accession>
<keyword evidence="6 8" id="KW-0472">Membrane</keyword>
<dbReference type="InterPro" id="IPR019379">
    <property type="entry name" value="Gamma_Secretase_Asp_P_PEN2"/>
</dbReference>
<dbReference type="PANTHER" id="PTHR16318:SF0">
    <property type="entry name" value="GAMMA-SECRETASE SUBUNIT PEN-2"/>
    <property type="match status" value="1"/>
</dbReference>
<evidence type="ECO:0000256" key="8">
    <source>
        <dbReference type="SAM" id="Phobius"/>
    </source>
</evidence>
<evidence type="ECO:0000256" key="2">
    <source>
        <dbReference type="ARBA" id="ARBA00009607"/>
    </source>
</evidence>
<comment type="subcellular location">
    <subcellularLocation>
        <location evidence="1">Membrane</location>
        <topology evidence="1">Multi-pass membrane protein</topology>
    </subcellularLocation>
</comment>
<dbReference type="GO" id="GO:0070765">
    <property type="term" value="C:gamma-secretase complex"/>
    <property type="evidence" value="ECO:0007669"/>
    <property type="project" value="TreeGrafter"/>
</dbReference>
<dbReference type="EMBL" id="BAABME010010475">
    <property type="protein sequence ID" value="GAA0179088.1"/>
    <property type="molecule type" value="Genomic_DNA"/>
</dbReference>
<comment type="similarity">
    <text evidence="2">Belongs to the PEN-2 family.</text>
</comment>
<dbReference type="AlphaFoldDB" id="A0AAV3RKV8"/>
<feature type="region of interest" description="Disordered" evidence="7">
    <location>
        <begin position="1"/>
        <end position="33"/>
    </location>
</feature>
<dbReference type="Pfam" id="PF10251">
    <property type="entry name" value="PEN-2"/>
    <property type="match status" value="1"/>
</dbReference>
<reference evidence="9 10" key="1">
    <citation type="submission" date="2024-01" db="EMBL/GenBank/DDBJ databases">
        <title>The complete chloroplast genome sequence of Lithospermum erythrorhizon: insights into the phylogenetic relationship among Boraginaceae species and the maternal lineages of purple gromwells.</title>
        <authorList>
            <person name="Okada T."/>
            <person name="Watanabe K."/>
        </authorList>
    </citation>
    <scope>NUCLEOTIDE SEQUENCE [LARGE SCALE GENOMIC DNA]</scope>
</reference>
<proteinExistence type="inferred from homology"/>
<sequence>METPQAHPTPTTTPPAETVITIDSGSPPPNPSTRIRRTQYPTIDGPFGVSEQDSVEYARRFFTFGFLLLPFLWALNCFYFWPVLRHSRYYSHSQPQLRRYVIGSAIGFTVFATVLSTWAFTFAFGGERVIGPVWEDLVMYNVADKWGLSGFI</sequence>
<evidence type="ECO:0000256" key="3">
    <source>
        <dbReference type="ARBA" id="ARBA00022692"/>
    </source>
</evidence>
<name>A0AAV3RKV8_LITER</name>
<keyword evidence="3 8" id="KW-0812">Transmembrane</keyword>
<evidence type="ECO:0000256" key="4">
    <source>
        <dbReference type="ARBA" id="ARBA00022976"/>
    </source>
</evidence>
<organism evidence="9 10">
    <name type="scientific">Lithospermum erythrorhizon</name>
    <name type="common">Purple gromwell</name>
    <name type="synonym">Lithospermum officinale var. erythrorhizon</name>
    <dbReference type="NCBI Taxonomy" id="34254"/>
    <lineage>
        <taxon>Eukaryota</taxon>
        <taxon>Viridiplantae</taxon>
        <taxon>Streptophyta</taxon>
        <taxon>Embryophyta</taxon>
        <taxon>Tracheophyta</taxon>
        <taxon>Spermatophyta</taxon>
        <taxon>Magnoliopsida</taxon>
        <taxon>eudicotyledons</taxon>
        <taxon>Gunneridae</taxon>
        <taxon>Pentapetalae</taxon>
        <taxon>asterids</taxon>
        <taxon>lamiids</taxon>
        <taxon>Boraginales</taxon>
        <taxon>Boraginaceae</taxon>
        <taxon>Boraginoideae</taxon>
        <taxon>Lithospermeae</taxon>
        <taxon>Lithospermum</taxon>
    </lineage>
</organism>
<evidence type="ECO:0000313" key="9">
    <source>
        <dbReference type="EMBL" id="GAA0179088.1"/>
    </source>
</evidence>
<feature type="transmembrane region" description="Helical" evidence="8">
    <location>
        <begin position="61"/>
        <end position="81"/>
    </location>
</feature>
<keyword evidence="4" id="KW-0914">Notch signaling pathway</keyword>
<evidence type="ECO:0000256" key="1">
    <source>
        <dbReference type="ARBA" id="ARBA00004141"/>
    </source>
</evidence>
<evidence type="ECO:0000256" key="5">
    <source>
        <dbReference type="ARBA" id="ARBA00022989"/>
    </source>
</evidence>
<evidence type="ECO:0000256" key="7">
    <source>
        <dbReference type="SAM" id="MobiDB-lite"/>
    </source>
</evidence>
<comment type="caution">
    <text evidence="9">The sequence shown here is derived from an EMBL/GenBank/DDBJ whole genome shotgun (WGS) entry which is preliminary data.</text>
</comment>
<gene>
    <name evidence="9" type="ORF">LIER_29929</name>
</gene>
<feature type="transmembrane region" description="Helical" evidence="8">
    <location>
        <begin position="101"/>
        <end position="124"/>
    </location>
</feature>
<evidence type="ECO:0000256" key="6">
    <source>
        <dbReference type="ARBA" id="ARBA00023136"/>
    </source>
</evidence>
<keyword evidence="10" id="KW-1185">Reference proteome</keyword>
<keyword evidence="5 8" id="KW-1133">Transmembrane helix</keyword>
<dbReference type="PANTHER" id="PTHR16318">
    <property type="entry name" value="GAMMA-SECRETASE SUBUNIT PEN-2"/>
    <property type="match status" value="1"/>
</dbReference>
<evidence type="ECO:0000313" key="10">
    <source>
        <dbReference type="Proteomes" id="UP001454036"/>
    </source>
</evidence>
<dbReference type="Proteomes" id="UP001454036">
    <property type="component" value="Unassembled WGS sequence"/>
</dbReference>